<feature type="transmembrane region" description="Helical" evidence="10">
    <location>
        <begin position="357"/>
        <end position="381"/>
    </location>
</feature>
<comment type="subcellular location">
    <subcellularLocation>
        <location evidence="1">Cell membrane</location>
        <topology evidence="1">Multi-pass membrane protein</topology>
    </subcellularLocation>
</comment>
<evidence type="ECO:0000313" key="16">
    <source>
        <dbReference type="EMBL" id="VFD32707.1"/>
    </source>
</evidence>
<keyword evidence="7 10" id="KW-1133">Transmembrane helix</keyword>
<dbReference type="PIRSF" id="PIRSF006603">
    <property type="entry name" value="DinF"/>
    <property type="match status" value="1"/>
</dbReference>
<feature type="transmembrane region" description="Helical" evidence="10">
    <location>
        <begin position="61"/>
        <end position="83"/>
    </location>
</feature>
<dbReference type="Pfam" id="PF01554">
    <property type="entry name" value="MatE"/>
    <property type="match status" value="2"/>
</dbReference>
<evidence type="ECO:0000313" key="18">
    <source>
        <dbReference type="Proteomes" id="UP000411588"/>
    </source>
</evidence>
<feature type="transmembrane region" description="Helical" evidence="10">
    <location>
        <begin position="237"/>
        <end position="258"/>
    </location>
</feature>
<dbReference type="GeneID" id="66353821"/>
<sequence>MDTKISINENMSLGKRFFKYLAPSVVAMWVFSLYTMVDGIFVSKGVGELALAAVNISMPFINFIFAVSLLFSTGASTIIAIYLGKKDIKSANEVFSFNLVSIIILSIIILAITFFNLDRLALFLGATESTIGMVKDYLGIIIFFNGFFIVSYSLEVIIKTDGFPILATVGVIISALTNIILDYLFVIEFGWGVKGAGIATGLSQVFSTIFFLIHFLRKNSTLNFSKFRIDFKTLRKIVFIGFPDSTTELSCGIVVLLFNLSLTKYIGENALIYYSVINYINTLVLMTMMGITQGMQPLTSFYYGAGNIDNVKKLLKMGIKATIIASVAVFAICMAFSGPIVSLFIHPEETMLFNEGVRVFKIFSISFLLVGINVIISGFFVSVEKPSISTVISLGRGLVIVVLSLISMILIFGGQGIWMTTIVSEFICLILSLVFLKKNFSTLDSNLNKVA</sequence>
<gene>
    <name evidence="16" type="primary">mepA_6</name>
    <name evidence="15" type="synonym">mepA_1</name>
    <name evidence="13" type="ORF">BN1095_340153</name>
    <name evidence="12" type="ORF">BN1096_560341</name>
    <name evidence="11" type="ORF">BN1097_540342</name>
    <name evidence="14" type="ORF">KRM00_000671</name>
    <name evidence="16" type="ORF">SAMEA1402399_02180</name>
    <name evidence="15" type="ORF">SAMEA3375112_00323</name>
</gene>
<keyword evidence="8 10" id="KW-0472">Membrane</keyword>
<dbReference type="InterPro" id="IPR051327">
    <property type="entry name" value="MATE_MepA_subfamily"/>
</dbReference>
<dbReference type="KEGG" id="pdf:CD630DERM_14180"/>
<evidence type="ECO:0000313" key="14">
    <source>
        <dbReference type="EMBL" id="HBH1541214.1"/>
    </source>
</evidence>
<keyword evidence="6 10" id="KW-0812">Transmembrane</keyword>
<feature type="transmembrane region" description="Helical" evidence="10">
    <location>
        <begin position="165"/>
        <end position="186"/>
    </location>
</feature>
<dbReference type="InterPro" id="IPR045070">
    <property type="entry name" value="MATE_MepA-like"/>
</dbReference>
<keyword evidence="5" id="KW-1003">Cell membrane</keyword>
<dbReference type="AlphaFoldDB" id="A0A031WFB7"/>
<reference evidence="14" key="4">
    <citation type="submission" date="2021-06" db="EMBL/GenBank/DDBJ databases">
        <authorList>
            <consortium name="NCBI Pathogen Detection Project"/>
        </authorList>
    </citation>
    <scope>NUCLEOTIDE SEQUENCE</scope>
    <source>
        <strain evidence="14">HN1000</strain>
    </source>
</reference>
<reference evidence="14" key="2">
    <citation type="journal article" date="2018" name="Genome Biol.">
        <title>SKESA: strategic k-mer extension for scrupulous assemblies.</title>
        <authorList>
            <person name="Souvorov A."/>
            <person name="Agarwala R."/>
            <person name="Lipman D.J."/>
        </authorList>
    </citation>
    <scope>NUCLEOTIDE SEQUENCE</scope>
    <source>
        <strain evidence="14">HN1000</strain>
    </source>
</reference>
<dbReference type="GO" id="GO:0046677">
    <property type="term" value="P:response to antibiotic"/>
    <property type="evidence" value="ECO:0007669"/>
    <property type="project" value="UniProtKB-KW"/>
</dbReference>
<evidence type="ECO:0000313" key="15">
    <source>
        <dbReference type="EMBL" id="SJR83983.1"/>
    </source>
</evidence>
<evidence type="ECO:0000256" key="3">
    <source>
        <dbReference type="ARBA" id="ARBA00022106"/>
    </source>
</evidence>
<dbReference type="SMR" id="A0A031WFB7"/>
<evidence type="ECO:0000256" key="7">
    <source>
        <dbReference type="ARBA" id="ARBA00022989"/>
    </source>
</evidence>
<reference evidence="16 18" key="3">
    <citation type="submission" date="2019-02" db="EMBL/GenBank/DDBJ databases">
        <authorList>
            <consortium name="Pathogen Informatics"/>
        </authorList>
    </citation>
    <scope>NUCLEOTIDE SEQUENCE [LARGE SCALE GENOMIC DNA]</scope>
    <source>
        <strain evidence="16">Clo34</strain>
        <strain evidence="18">clo34</strain>
        <strain evidence="15 17">VRECD0157</strain>
    </source>
</reference>
<feature type="transmembrane region" description="Helical" evidence="10">
    <location>
        <begin position="270"/>
        <end position="291"/>
    </location>
</feature>
<keyword evidence="4" id="KW-0813">Transport</keyword>
<evidence type="ECO:0000313" key="13">
    <source>
        <dbReference type="EMBL" id="CDT20718.1"/>
    </source>
</evidence>
<evidence type="ECO:0000256" key="9">
    <source>
        <dbReference type="ARBA" id="ARBA00023251"/>
    </source>
</evidence>
<evidence type="ECO:0000256" key="10">
    <source>
        <dbReference type="SAM" id="Phobius"/>
    </source>
</evidence>
<feature type="transmembrane region" description="Helical" evidence="10">
    <location>
        <begin position="95"/>
        <end position="117"/>
    </location>
</feature>
<evidence type="ECO:0000313" key="11">
    <source>
        <dbReference type="EMBL" id="CDS86326.1"/>
    </source>
</evidence>
<dbReference type="EMBL" id="LK933005">
    <property type="protein sequence ID" value="CDT20718.1"/>
    <property type="molecule type" value="Genomic_DNA"/>
</dbReference>
<dbReference type="Proteomes" id="UP000878956">
    <property type="component" value="Unassembled WGS sequence"/>
</dbReference>
<dbReference type="CDD" id="cd13143">
    <property type="entry name" value="MATE_MepA_like"/>
    <property type="match status" value="1"/>
</dbReference>
<feature type="transmembrane region" description="Helical" evidence="10">
    <location>
        <begin position="198"/>
        <end position="216"/>
    </location>
</feature>
<dbReference type="RefSeq" id="WP_003438549.1">
    <property type="nucleotide sequence ID" value="NZ_AP031492.1"/>
</dbReference>
<dbReference type="Proteomes" id="UP000411588">
    <property type="component" value="Unassembled WGS sequence"/>
</dbReference>
<organism evidence="13">
    <name type="scientific">Clostridioides difficile</name>
    <name type="common">Peptoclostridium difficile</name>
    <dbReference type="NCBI Taxonomy" id="1496"/>
    <lineage>
        <taxon>Bacteria</taxon>
        <taxon>Bacillati</taxon>
        <taxon>Bacillota</taxon>
        <taxon>Clostridia</taxon>
        <taxon>Peptostreptococcales</taxon>
        <taxon>Peptostreptococcaceae</taxon>
        <taxon>Clostridioides</taxon>
    </lineage>
</organism>
<comment type="similarity">
    <text evidence="2">Belongs to the multi antimicrobial extrusion (MATE) (TC 2.A.66.1) family. MepA subfamily.</text>
</comment>
<dbReference type="InterPro" id="IPR002528">
    <property type="entry name" value="MATE_fam"/>
</dbReference>
<feature type="transmembrane region" description="Helical" evidence="10">
    <location>
        <begin position="322"/>
        <end position="345"/>
    </location>
</feature>
<reference evidence="13" key="1">
    <citation type="submission" date="2014-07" db="EMBL/GenBank/DDBJ databases">
        <authorList>
            <person name="Monot Marc"/>
        </authorList>
    </citation>
    <scope>NUCLEOTIDE SEQUENCE</scope>
    <source>
        <strain evidence="13">7032989</strain>
        <strain evidence="11">7032994</strain>
    </source>
</reference>
<dbReference type="EMBL" id="LK932509">
    <property type="protein sequence ID" value="CDS86797.1"/>
    <property type="molecule type" value="Genomic_DNA"/>
</dbReference>
<dbReference type="PATRIC" id="fig|1496.1373.peg.3763"/>
<dbReference type="EMBL" id="LK932392">
    <property type="protein sequence ID" value="CDS86326.1"/>
    <property type="molecule type" value="Genomic_DNA"/>
</dbReference>
<dbReference type="GO" id="GO:0015297">
    <property type="term" value="F:antiporter activity"/>
    <property type="evidence" value="ECO:0007669"/>
    <property type="project" value="InterPro"/>
</dbReference>
<feature type="transmembrane region" description="Helical" evidence="10">
    <location>
        <begin position="137"/>
        <end position="158"/>
    </location>
</feature>
<evidence type="ECO:0000256" key="5">
    <source>
        <dbReference type="ARBA" id="ARBA00022475"/>
    </source>
</evidence>
<evidence type="ECO:0000256" key="6">
    <source>
        <dbReference type="ARBA" id="ARBA00022692"/>
    </source>
</evidence>
<accession>A0A031WFB7</accession>
<feature type="transmembrane region" description="Helical" evidence="10">
    <location>
        <begin position="417"/>
        <end position="436"/>
    </location>
</feature>
<dbReference type="EMBL" id="DAEPXK010000005">
    <property type="protein sequence ID" value="HBH1541214.1"/>
    <property type="molecule type" value="Genomic_DNA"/>
</dbReference>
<dbReference type="Proteomes" id="UP000189137">
    <property type="component" value="Unassembled WGS sequence"/>
</dbReference>
<proteinExistence type="inferred from homology"/>
<evidence type="ECO:0000313" key="12">
    <source>
        <dbReference type="EMBL" id="CDS86797.1"/>
    </source>
</evidence>
<evidence type="ECO:0000256" key="4">
    <source>
        <dbReference type="ARBA" id="ARBA00022448"/>
    </source>
</evidence>
<dbReference type="EMBL" id="CAADAN010000007">
    <property type="protein sequence ID" value="VFD32707.1"/>
    <property type="molecule type" value="Genomic_DNA"/>
</dbReference>
<evidence type="ECO:0000256" key="2">
    <source>
        <dbReference type="ARBA" id="ARBA00008417"/>
    </source>
</evidence>
<dbReference type="GO" id="GO:0005886">
    <property type="term" value="C:plasma membrane"/>
    <property type="evidence" value="ECO:0007669"/>
    <property type="project" value="UniProtKB-SubCell"/>
</dbReference>
<dbReference type="PANTHER" id="PTHR43823:SF3">
    <property type="entry name" value="MULTIDRUG EXPORT PROTEIN MEPA"/>
    <property type="match status" value="1"/>
</dbReference>
<evidence type="ECO:0000313" key="17">
    <source>
        <dbReference type="Proteomes" id="UP000189137"/>
    </source>
</evidence>
<dbReference type="GO" id="GO:0042910">
    <property type="term" value="F:xenobiotic transmembrane transporter activity"/>
    <property type="evidence" value="ECO:0007669"/>
    <property type="project" value="InterPro"/>
</dbReference>
<evidence type="ECO:0000256" key="1">
    <source>
        <dbReference type="ARBA" id="ARBA00004651"/>
    </source>
</evidence>
<feature type="transmembrane region" description="Helical" evidence="10">
    <location>
        <begin position="393"/>
        <end position="411"/>
    </location>
</feature>
<keyword evidence="9" id="KW-0046">Antibiotic resistance</keyword>
<feature type="transmembrane region" description="Helical" evidence="10">
    <location>
        <begin position="20"/>
        <end position="41"/>
    </location>
</feature>
<dbReference type="InterPro" id="IPR048279">
    <property type="entry name" value="MdtK-like"/>
</dbReference>
<dbReference type="EMBL" id="FUPS01000001">
    <property type="protein sequence ID" value="SJR83983.1"/>
    <property type="molecule type" value="Genomic_DNA"/>
</dbReference>
<name>A0A031WFB7_CLODI</name>
<protein>
    <recommendedName>
        <fullName evidence="3">Multidrug export protein MepA</fullName>
    </recommendedName>
</protein>
<evidence type="ECO:0000256" key="8">
    <source>
        <dbReference type="ARBA" id="ARBA00023136"/>
    </source>
</evidence>
<dbReference type="PANTHER" id="PTHR43823">
    <property type="entry name" value="SPORULATION PROTEIN YKVU"/>
    <property type="match status" value="1"/>
</dbReference>